<sequence>MGFLDSLFGGSRKLKAPAPDRLFAMTTAHVALETELGLRHREVAGIVFQPLSTADFTGIVRESEELLRGAAEDTGSTVESADDAHGYRWIKVHDPDFEDLVVSLNLISSQLQAGGYGDRLLACVFAFTEEARGRPVYFIYNFKRGAFYPFVPGGGPQRRDNESELRLKAQVGPELPIEPELERWFPLWDVPL</sequence>
<accession>A0A6J4RY69</accession>
<dbReference type="AlphaFoldDB" id="A0A6J4RY69"/>
<gene>
    <name evidence="1" type="ORF">AVDCRST_MAG17-386</name>
</gene>
<proteinExistence type="predicted"/>
<name>A0A6J4RY69_9ACTN</name>
<reference evidence="1" key="1">
    <citation type="submission" date="2020-02" db="EMBL/GenBank/DDBJ databases">
        <authorList>
            <person name="Meier V. D."/>
        </authorList>
    </citation>
    <scope>NUCLEOTIDE SEQUENCE</scope>
    <source>
        <strain evidence="1">AVDCRST_MAG17</strain>
    </source>
</reference>
<dbReference type="InterPro" id="IPR054383">
    <property type="entry name" value="PspAB-like"/>
</dbReference>
<protein>
    <submittedName>
        <fullName evidence="1">Uncharacterized protein</fullName>
    </submittedName>
</protein>
<organism evidence="1">
    <name type="scientific">uncultured Solirubrobacterales bacterium</name>
    <dbReference type="NCBI Taxonomy" id="768556"/>
    <lineage>
        <taxon>Bacteria</taxon>
        <taxon>Bacillati</taxon>
        <taxon>Actinomycetota</taxon>
        <taxon>Thermoleophilia</taxon>
        <taxon>Solirubrobacterales</taxon>
        <taxon>environmental samples</taxon>
    </lineage>
</organism>
<dbReference type="EMBL" id="CADCVV010000029">
    <property type="protein sequence ID" value="CAA9484769.1"/>
    <property type="molecule type" value="Genomic_DNA"/>
</dbReference>
<dbReference type="Pfam" id="PF22742">
    <property type="entry name" value="PspAB"/>
    <property type="match status" value="1"/>
</dbReference>
<evidence type="ECO:0000313" key="1">
    <source>
        <dbReference type="EMBL" id="CAA9484769.1"/>
    </source>
</evidence>